<dbReference type="EMBL" id="JAGMVJ010000012">
    <property type="protein sequence ID" value="KAH7084578.1"/>
    <property type="molecule type" value="Genomic_DNA"/>
</dbReference>
<accession>A0A8K0R613</accession>
<feature type="transmembrane region" description="Helical" evidence="2">
    <location>
        <begin position="344"/>
        <end position="372"/>
    </location>
</feature>
<feature type="compositionally biased region" description="Basic and acidic residues" evidence="1">
    <location>
        <begin position="422"/>
        <end position="431"/>
    </location>
</feature>
<feature type="region of interest" description="Disordered" evidence="1">
    <location>
        <begin position="657"/>
        <end position="686"/>
    </location>
</feature>
<evidence type="ECO:0000256" key="1">
    <source>
        <dbReference type="SAM" id="MobiDB-lite"/>
    </source>
</evidence>
<feature type="compositionally biased region" description="Basic and acidic residues" evidence="1">
    <location>
        <begin position="673"/>
        <end position="686"/>
    </location>
</feature>
<feature type="compositionally biased region" description="Low complexity" evidence="1">
    <location>
        <begin position="304"/>
        <end position="322"/>
    </location>
</feature>
<keyword evidence="4" id="KW-1185">Reference proteome</keyword>
<feature type="transmembrane region" description="Helical" evidence="2">
    <location>
        <begin position="30"/>
        <end position="51"/>
    </location>
</feature>
<feature type="compositionally biased region" description="Polar residues" evidence="1">
    <location>
        <begin position="293"/>
        <end position="303"/>
    </location>
</feature>
<sequence>MPVIPIYPTNFARDEGISAQERDATKRHSYSIIAGVTIAVLVLIVLARLLWRKFGHPRILKRQMEKRAIRLRTAQRESWYKSNRPVDRRPTFPHVGRHRKFHLPQAEVNGTRAPITTARKQDMTDIPRADPVPTPSHRTDVVARSIKPTGNASNASKASIDSSTLRPRSLFEVSGAHQPKLVDLEPFPAFNPHYDSAMNAEGDIEDQSLRDSHSTMSSWYVDTSYQHTSNNFDPPELTPQQLTGHSVEMSQELAIITVTDYYTIYPSEVASSFVATSTAFIVNSSMLKPTSTAQNAVSTSDTHSGMPMSTSTPSTTSLLTGLPPLPSEFAKPSPKSQPRSSDTAFMAILITAVVLGGALLLLLIGKTIFVAFKGGCSSCKDKDEQIRKYVTGSLTYISPKKVRDREKLASEASRSHNSRSTTRHEPDLERGKMSDYEARQQAEHDAAFAACNRPPTPKRTAALWGKVTGAFKTRTKLNELKCKPMASHSTDEPNSPFDDHYFVVGDEKVLDIEAQNVTIPHAPYQSSIRQPSSIYCQNINSTRSFYTHDVDDGPLRPPRTYHPHDSHHADSHFDTLSPLDTYQARTHSQYLHEDWEPRNAAARDSLPDDASIISSSLNIYDPRHVARYEEAQRIVMDSDRPDEEVRQAVQIVNAVEKQKRPMRRSRAYGGLPHPDEYEHGTGGRPV</sequence>
<organism evidence="3 4">
    <name type="scientific">Paraphoma chrysanthemicola</name>
    <dbReference type="NCBI Taxonomy" id="798071"/>
    <lineage>
        <taxon>Eukaryota</taxon>
        <taxon>Fungi</taxon>
        <taxon>Dikarya</taxon>
        <taxon>Ascomycota</taxon>
        <taxon>Pezizomycotina</taxon>
        <taxon>Dothideomycetes</taxon>
        <taxon>Pleosporomycetidae</taxon>
        <taxon>Pleosporales</taxon>
        <taxon>Pleosporineae</taxon>
        <taxon>Phaeosphaeriaceae</taxon>
        <taxon>Paraphoma</taxon>
    </lineage>
</organism>
<dbReference type="Proteomes" id="UP000813461">
    <property type="component" value="Unassembled WGS sequence"/>
</dbReference>
<feature type="region of interest" description="Disordered" evidence="1">
    <location>
        <begin position="293"/>
        <end position="338"/>
    </location>
</feature>
<feature type="region of interest" description="Disordered" evidence="1">
    <location>
        <begin position="403"/>
        <end position="431"/>
    </location>
</feature>
<evidence type="ECO:0000313" key="4">
    <source>
        <dbReference type="Proteomes" id="UP000813461"/>
    </source>
</evidence>
<reference evidence="3" key="1">
    <citation type="journal article" date="2021" name="Nat. Commun.">
        <title>Genetic determinants of endophytism in the Arabidopsis root mycobiome.</title>
        <authorList>
            <person name="Mesny F."/>
            <person name="Miyauchi S."/>
            <person name="Thiergart T."/>
            <person name="Pickel B."/>
            <person name="Atanasova L."/>
            <person name="Karlsson M."/>
            <person name="Huettel B."/>
            <person name="Barry K.W."/>
            <person name="Haridas S."/>
            <person name="Chen C."/>
            <person name="Bauer D."/>
            <person name="Andreopoulos W."/>
            <person name="Pangilinan J."/>
            <person name="LaButti K."/>
            <person name="Riley R."/>
            <person name="Lipzen A."/>
            <person name="Clum A."/>
            <person name="Drula E."/>
            <person name="Henrissat B."/>
            <person name="Kohler A."/>
            <person name="Grigoriev I.V."/>
            <person name="Martin F.M."/>
            <person name="Hacquard S."/>
        </authorList>
    </citation>
    <scope>NUCLEOTIDE SEQUENCE</scope>
    <source>
        <strain evidence="3">MPI-SDFR-AT-0120</strain>
    </source>
</reference>
<name>A0A8K0R613_9PLEO</name>
<keyword evidence="2" id="KW-1133">Transmembrane helix</keyword>
<keyword evidence="2" id="KW-0472">Membrane</keyword>
<proteinExistence type="predicted"/>
<evidence type="ECO:0000313" key="3">
    <source>
        <dbReference type="EMBL" id="KAH7084578.1"/>
    </source>
</evidence>
<comment type="caution">
    <text evidence="3">The sequence shown here is derived from an EMBL/GenBank/DDBJ whole genome shotgun (WGS) entry which is preliminary data.</text>
</comment>
<evidence type="ECO:0000256" key="2">
    <source>
        <dbReference type="SAM" id="Phobius"/>
    </source>
</evidence>
<dbReference type="AlphaFoldDB" id="A0A8K0R613"/>
<dbReference type="OrthoDB" id="3798381at2759"/>
<protein>
    <submittedName>
        <fullName evidence="3">Uncharacterized protein</fullName>
    </submittedName>
</protein>
<keyword evidence="2" id="KW-0812">Transmembrane</keyword>
<gene>
    <name evidence="3" type="ORF">FB567DRAFT_630037</name>
</gene>